<dbReference type="EMBL" id="NHOA01000004">
    <property type="protein sequence ID" value="PHQ40529.1"/>
    <property type="molecule type" value="Genomic_DNA"/>
</dbReference>
<dbReference type="InterPro" id="IPR057149">
    <property type="entry name" value="DUF7827"/>
</dbReference>
<evidence type="ECO:0000313" key="3">
    <source>
        <dbReference type="EMBL" id="PHQ40529.1"/>
    </source>
</evidence>
<evidence type="ECO:0000256" key="1">
    <source>
        <dbReference type="SAM" id="MobiDB-lite"/>
    </source>
</evidence>
<keyword evidence="4" id="KW-1185">Reference proteome</keyword>
<evidence type="ECO:0000259" key="2">
    <source>
        <dbReference type="Pfam" id="PF25162"/>
    </source>
</evidence>
<protein>
    <recommendedName>
        <fullName evidence="2">DUF7827 domain-containing protein</fullName>
    </recommendedName>
</protein>
<dbReference type="Pfam" id="PF25162">
    <property type="entry name" value="DUF7827"/>
    <property type="match status" value="1"/>
</dbReference>
<proteinExistence type="predicted"/>
<gene>
    <name evidence="3" type="ORF">DJ69_00665</name>
</gene>
<dbReference type="AlphaFoldDB" id="A0A2G1WNS8"/>
<dbReference type="Proteomes" id="UP000222824">
    <property type="component" value="Unassembled WGS sequence"/>
</dbReference>
<evidence type="ECO:0000313" key="4">
    <source>
        <dbReference type="Proteomes" id="UP000222824"/>
    </source>
</evidence>
<comment type="caution">
    <text evidence="3">The sequence shown here is derived from an EMBL/GenBank/DDBJ whole genome shotgun (WGS) entry which is preliminary data.</text>
</comment>
<name>A0A2G1WNS8_9EURY</name>
<organism evidence="3 4">
    <name type="scientific">Halorubrum persicum</name>
    <dbReference type="NCBI Taxonomy" id="1383844"/>
    <lineage>
        <taxon>Archaea</taxon>
        <taxon>Methanobacteriati</taxon>
        <taxon>Methanobacteriota</taxon>
        <taxon>Stenosarchaea group</taxon>
        <taxon>Halobacteria</taxon>
        <taxon>Halobacteriales</taxon>
        <taxon>Haloferacaceae</taxon>
        <taxon>Halorubrum</taxon>
    </lineage>
</organism>
<reference evidence="3 4" key="1">
    <citation type="journal article" date="2014" name="Front. Microbiol.">
        <title>Population and genomic analysis of the genus Halorubrum.</title>
        <authorList>
            <person name="Fullmer M.S."/>
            <person name="Soucy S.M."/>
            <person name="Swithers K.S."/>
            <person name="Makkay A.M."/>
            <person name="Wheeler R."/>
            <person name="Ventosa A."/>
            <person name="Gogarten J.P."/>
            <person name="Papke R.T."/>
        </authorList>
    </citation>
    <scope>NUCLEOTIDE SEQUENCE [LARGE SCALE GENOMIC DNA]</scope>
    <source>
        <strain evidence="3 4">C49</strain>
    </source>
</reference>
<accession>A0A2G1WNS8</accession>
<feature type="compositionally biased region" description="Basic and acidic residues" evidence="1">
    <location>
        <begin position="170"/>
        <end position="180"/>
    </location>
</feature>
<feature type="domain" description="DUF7827" evidence="2">
    <location>
        <begin position="23"/>
        <end position="129"/>
    </location>
</feature>
<feature type="region of interest" description="Disordered" evidence="1">
    <location>
        <begin position="159"/>
        <end position="180"/>
    </location>
</feature>
<sequence length="517" mass="53794">MLVGLAGIAAPFAAPAAAQSGPAVGFGDAQTTVAQGDVATIDLQLRNTDQATLRIRSADQKYQATLRVRDGDNDGMIRVRANTFRGIDRSDAGQFTAQSDADEVRLIAESKVTEASVLDTGRYNLIVSTAETSVAGVLTISEPVVTGSDVRAVAPNTPLAAAANGSSNESNRDEDITAARGDHVRTRFAVGGLGGILEAPTPAANLVYPDDSAPGVLTTHTVQTSPNKSISARSLTIDYGVDDGTPPKDVYHFSQSDIESIGIDETGDGYIDRSIGVAVQNIQTGTDGRITLSFDRPVTIPENHTFRLAYAMENPEAIGSQPVAVRIHGRQATHRDRGTVLYGPAGQGTLGYGVDLQLTAAGGDTPTGSLSGVETTYDADAGGLVATIDTSTFETGEYQVTLDISETAPDSVPRVSLHESFTVVEPDVTFTSNSASDDTRLSVTADTNLAPGSSVIVRVSADQPTGGISQVLNCVGTVEPDGSVDCEFDLSKSTSDFDIDVSMQRDGVIIAGPTDPN</sequence>
<feature type="compositionally biased region" description="Low complexity" evidence="1">
    <location>
        <begin position="159"/>
        <end position="169"/>
    </location>
</feature>
<dbReference type="OrthoDB" id="325633at2157"/>